<accession>A0ABP4M4Q1</accession>
<evidence type="ECO:0000313" key="3">
    <source>
        <dbReference type="EMBL" id="GAA1537509.1"/>
    </source>
</evidence>
<organism evidence="3 4">
    <name type="scientific">Kribbella lupini</name>
    <dbReference type="NCBI Taxonomy" id="291602"/>
    <lineage>
        <taxon>Bacteria</taxon>
        <taxon>Bacillati</taxon>
        <taxon>Actinomycetota</taxon>
        <taxon>Actinomycetes</taxon>
        <taxon>Propionibacteriales</taxon>
        <taxon>Kribbellaceae</taxon>
        <taxon>Kribbella</taxon>
    </lineage>
</organism>
<feature type="region of interest" description="Disordered" evidence="1">
    <location>
        <begin position="136"/>
        <end position="155"/>
    </location>
</feature>
<dbReference type="EMBL" id="BAAANC010000002">
    <property type="protein sequence ID" value="GAA1537509.1"/>
    <property type="molecule type" value="Genomic_DNA"/>
</dbReference>
<evidence type="ECO:0000313" key="4">
    <source>
        <dbReference type="Proteomes" id="UP001500363"/>
    </source>
</evidence>
<reference evidence="4" key="1">
    <citation type="journal article" date="2019" name="Int. J. Syst. Evol. Microbiol.">
        <title>The Global Catalogue of Microorganisms (GCM) 10K type strain sequencing project: providing services to taxonomists for standard genome sequencing and annotation.</title>
        <authorList>
            <consortium name="The Broad Institute Genomics Platform"/>
            <consortium name="The Broad Institute Genome Sequencing Center for Infectious Disease"/>
            <person name="Wu L."/>
            <person name="Ma J."/>
        </authorList>
    </citation>
    <scope>NUCLEOTIDE SEQUENCE [LARGE SCALE GENOMIC DNA]</scope>
    <source>
        <strain evidence="4">JCM 14303</strain>
    </source>
</reference>
<gene>
    <name evidence="3" type="ORF">GCM10009741_45260</name>
</gene>
<proteinExistence type="predicted"/>
<keyword evidence="4" id="KW-1185">Reference proteome</keyword>
<dbReference type="Proteomes" id="UP001500363">
    <property type="component" value="Unassembled WGS sequence"/>
</dbReference>
<feature type="transmembrane region" description="Helical" evidence="2">
    <location>
        <begin position="35"/>
        <end position="54"/>
    </location>
</feature>
<evidence type="ECO:0000256" key="1">
    <source>
        <dbReference type="SAM" id="MobiDB-lite"/>
    </source>
</evidence>
<dbReference type="RefSeq" id="WP_344177101.1">
    <property type="nucleotide sequence ID" value="NZ_BAAANC010000002.1"/>
</dbReference>
<comment type="caution">
    <text evidence="3">The sequence shown here is derived from an EMBL/GenBank/DDBJ whole genome shotgun (WGS) entry which is preliminary data.</text>
</comment>
<feature type="transmembrane region" description="Helical" evidence="2">
    <location>
        <begin position="7"/>
        <end position="29"/>
    </location>
</feature>
<protein>
    <recommendedName>
        <fullName evidence="5">PH (Pleckstrin Homology) domain-containing protein</fullName>
    </recommendedName>
</protein>
<name>A0ABP4M4Q1_9ACTN</name>
<keyword evidence="2" id="KW-0472">Membrane</keyword>
<keyword evidence="2" id="KW-0812">Transmembrane</keyword>
<keyword evidence="2" id="KW-1133">Transmembrane helix</keyword>
<evidence type="ECO:0008006" key="5">
    <source>
        <dbReference type="Google" id="ProtNLM"/>
    </source>
</evidence>
<sequence length="155" mass="17262">MDLKPLLITRIAQTVLWLALAGILVGYLISAQGAGPLTLGISVVIVAVAGFLIVRTHRMGVRYGAEGLEVRGILRSRWIPAEQVVRVTGFPAVRWTTAEGSSRWTPISAFYGIGQLGSVERYNQFCILQLRTWDEERRPKPSPATGKPRRPRRRK</sequence>
<evidence type="ECO:0000256" key="2">
    <source>
        <dbReference type="SAM" id="Phobius"/>
    </source>
</evidence>